<reference evidence="1 2" key="1">
    <citation type="submission" date="2013-12" db="EMBL/GenBank/DDBJ databases">
        <title>Improved hybrid genome assemblies of Bacteroides xylanisolvens SD CC 1b and Bacteroides xylanisolvens SD CC 2a using Illumina and 454 Sequencing.</title>
        <authorList>
            <person name="Ramaraj T."/>
            <person name="Sundararajan A."/>
            <person name="Mudge J."/>
            <person name="Schilkey F.D."/>
            <person name="Delvecchio V."/>
            <person name="Donlon M."/>
            <person name="Ziemer C."/>
        </authorList>
    </citation>
    <scope>NUCLEOTIDE SEQUENCE [LARGE SCALE GENOMIC DNA]</scope>
</reference>
<dbReference type="AlphaFoldDB" id="W6PIT9"/>
<dbReference type="Proteomes" id="UP000019380">
    <property type="component" value="Unassembled WGS sequence"/>
</dbReference>
<organism evidence="1 2">
    <name type="scientific">Bacteroides xylanisolvens SD CC 1b</name>
    <dbReference type="NCBI Taxonomy" id="702447"/>
    <lineage>
        <taxon>Bacteria</taxon>
        <taxon>Pseudomonadati</taxon>
        <taxon>Bacteroidota</taxon>
        <taxon>Bacteroidia</taxon>
        <taxon>Bacteroidales</taxon>
        <taxon>Bacteroidaceae</taxon>
        <taxon>Bacteroides</taxon>
    </lineage>
</organism>
<evidence type="ECO:0000313" key="2">
    <source>
        <dbReference type="Proteomes" id="UP000019380"/>
    </source>
</evidence>
<sequence>MFNGKHIYTFYEKPFFKSTKIDKKINDITLLLYFGNNKDGKNEKYP</sequence>
<accession>W6PIT9</accession>
<comment type="caution">
    <text evidence="1">The sequence shown here is derived from an EMBL/GenBank/DDBJ whole genome shotgun (WGS) entry which is preliminary data.</text>
</comment>
<name>W6PIT9_9BACE</name>
<protein>
    <submittedName>
        <fullName evidence="1">Uncharacterized protein</fullName>
    </submittedName>
</protein>
<proteinExistence type="predicted"/>
<dbReference type="EMBL" id="CBXG010000017">
    <property type="protein sequence ID" value="CDM03960.1"/>
    <property type="molecule type" value="Genomic_DNA"/>
</dbReference>
<gene>
    <name evidence="1" type="ORF">BN890_15340</name>
</gene>
<evidence type="ECO:0000313" key="1">
    <source>
        <dbReference type="EMBL" id="CDM03960.1"/>
    </source>
</evidence>